<keyword evidence="2" id="KW-1185">Reference proteome</keyword>
<comment type="caution">
    <text evidence="1">The sequence shown here is derived from an EMBL/GenBank/DDBJ whole genome shotgun (WGS) entry which is preliminary data.</text>
</comment>
<dbReference type="EMBL" id="QUWK01000012">
    <property type="protein sequence ID" value="RFU94166.1"/>
    <property type="molecule type" value="Genomic_DNA"/>
</dbReference>
<dbReference type="CDD" id="cd04868">
    <property type="entry name" value="ACT_AK-like"/>
    <property type="match status" value="1"/>
</dbReference>
<gene>
    <name evidence="1" type="ORF">DYP60_11220</name>
</gene>
<accession>A0A372MFU0</accession>
<reference evidence="2" key="1">
    <citation type="submission" date="2018-08" db="EMBL/GenBank/DDBJ databases">
        <authorList>
            <person name="Grouzdev D.S."/>
            <person name="Krutkina M.S."/>
        </authorList>
    </citation>
    <scope>NUCLEOTIDE SEQUENCE [LARGE SCALE GENOMIC DNA]</scope>
    <source>
        <strain evidence="2">4-11</strain>
    </source>
</reference>
<evidence type="ECO:0008006" key="3">
    <source>
        <dbReference type="Google" id="ProtNLM"/>
    </source>
</evidence>
<dbReference type="InterPro" id="IPR045865">
    <property type="entry name" value="ACT-like_dom_sf"/>
</dbReference>
<protein>
    <recommendedName>
        <fullName evidence="3">Aspartate kinase</fullName>
    </recommendedName>
</protein>
<dbReference type="Gene3D" id="3.30.2130.10">
    <property type="entry name" value="VC0802-like"/>
    <property type="match status" value="1"/>
</dbReference>
<evidence type="ECO:0000313" key="1">
    <source>
        <dbReference type="EMBL" id="RFU94166.1"/>
    </source>
</evidence>
<reference evidence="1 2" key="2">
    <citation type="submission" date="2018-09" db="EMBL/GenBank/DDBJ databases">
        <title>Genome of Sphaerochaeta halotolerans strain 4-11.</title>
        <authorList>
            <person name="Nazina T.N."/>
            <person name="Sokolova D.S."/>
        </authorList>
    </citation>
    <scope>NUCLEOTIDE SEQUENCE [LARGE SCALE GENOMIC DNA]</scope>
    <source>
        <strain evidence="1 2">4-11</strain>
    </source>
</reference>
<sequence length="219" mass="24687">MAESVSSCVKRIVDKSPFIHEMLINGILSFSNYASSIQDEVQKAYGKEVKASAIVMALRRYGEELKKETAKTNHGNVEYGIVMKTNIFDVNLVRKDDFISKLGILYKSISTEKGDFLNITLGSHEVSLAVSEKYRYLVDELTEGEEILNQMNDLVALSLVFTGDFLQTPGIVYEAVRHLAWEQINVIEIVSTMNELTFVIKREDSMKAFDVLQGFLRAS</sequence>
<dbReference type="SUPFAM" id="SSF55021">
    <property type="entry name" value="ACT-like"/>
    <property type="match status" value="1"/>
</dbReference>
<proteinExistence type="predicted"/>
<dbReference type="RefSeq" id="WP_117331104.1">
    <property type="nucleotide sequence ID" value="NZ_QUWK01000012.1"/>
</dbReference>
<evidence type="ECO:0000313" key="2">
    <source>
        <dbReference type="Proteomes" id="UP000264002"/>
    </source>
</evidence>
<name>A0A372MFU0_9SPIR</name>
<dbReference type="OrthoDB" id="368469at2"/>
<dbReference type="AlphaFoldDB" id="A0A372MFU0"/>
<dbReference type="Proteomes" id="UP000264002">
    <property type="component" value="Unassembled WGS sequence"/>
</dbReference>
<organism evidence="1 2">
    <name type="scientific">Sphaerochaeta halotolerans</name>
    <dbReference type="NCBI Taxonomy" id="2293840"/>
    <lineage>
        <taxon>Bacteria</taxon>
        <taxon>Pseudomonadati</taxon>
        <taxon>Spirochaetota</taxon>
        <taxon>Spirochaetia</taxon>
        <taxon>Spirochaetales</taxon>
        <taxon>Sphaerochaetaceae</taxon>
        <taxon>Sphaerochaeta</taxon>
    </lineage>
</organism>